<keyword evidence="3" id="KW-0804">Transcription</keyword>
<dbReference type="Pfam" id="PF01638">
    <property type="entry name" value="HxlR"/>
    <property type="match status" value="1"/>
</dbReference>
<dbReference type="RefSeq" id="WP_234893064.1">
    <property type="nucleotide sequence ID" value="NZ_CP047218.1"/>
</dbReference>
<evidence type="ECO:0000256" key="2">
    <source>
        <dbReference type="ARBA" id="ARBA00023125"/>
    </source>
</evidence>
<accession>A0A084EBN1</accession>
<evidence type="ECO:0000256" key="3">
    <source>
        <dbReference type="ARBA" id="ARBA00023163"/>
    </source>
</evidence>
<organism evidence="5 6">
    <name type="scientific">Sphingobium yanoikuyae</name>
    <name type="common">Sphingomonas yanoikuyae</name>
    <dbReference type="NCBI Taxonomy" id="13690"/>
    <lineage>
        <taxon>Bacteria</taxon>
        <taxon>Pseudomonadati</taxon>
        <taxon>Pseudomonadota</taxon>
        <taxon>Alphaproteobacteria</taxon>
        <taxon>Sphingomonadales</taxon>
        <taxon>Sphingomonadaceae</taxon>
        <taxon>Sphingobium</taxon>
    </lineage>
</organism>
<evidence type="ECO:0000259" key="4">
    <source>
        <dbReference type="PROSITE" id="PS51118"/>
    </source>
</evidence>
<dbReference type="GO" id="GO:0003677">
    <property type="term" value="F:DNA binding"/>
    <property type="evidence" value="ECO:0007669"/>
    <property type="project" value="UniProtKB-KW"/>
</dbReference>
<dbReference type="EMBL" id="JGVR01000041">
    <property type="protein sequence ID" value="KEZ15373.1"/>
    <property type="molecule type" value="Genomic_DNA"/>
</dbReference>
<dbReference type="PROSITE" id="PS51118">
    <property type="entry name" value="HTH_HXLR"/>
    <property type="match status" value="1"/>
</dbReference>
<sequence>MEAGYAKGTTGIAVFNVDGGMKLDEIRRAHGGNLDNCPVRDVLANLSGKWSSLLLIVLAERPRRFSEIRRLVFDISQRMLTQTLRELQRDGYVHRLVVPSTPPKVEYSLTPLGHSMFQPLLALIEWADQNHMAVREARDRFDAIAE</sequence>
<feature type="domain" description="HTH hxlR-type" evidence="4">
    <location>
        <begin position="37"/>
        <end position="135"/>
    </location>
</feature>
<proteinExistence type="predicted"/>
<dbReference type="InterPro" id="IPR036388">
    <property type="entry name" value="WH-like_DNA-bd_sf"/>
</dbReference>
<protein>
    <submittedName>
        <fullName evidence="5">Transcriptional regulator, HxlR family protein</fullName>
    </submittedName>
</protein>
<dbReference type="InterPro" id="IPR002577">
    <property type="entry name" value="HTH_HxlR"/>
</dbReference>
<evidence type="ECO:0000313" key="5">
    <source>
        <dbReference type="EMBL" id="KEZ15373.1"/>
    </source>
</evidence>
<keyword evidence="2" id="KW-0238">DNA-binding</keyword>
<dbReference type="AlphaFoldDB" id="A0A084EBN1"/>
<evidence type="ECO:0000256" key="1">
    <source>
        <dbReference type="ARBA" id="ARBA00023015"/>
    </source>
</evidence>
<name>A0A084EBN1_SPHYA</name>
<dbReference type="InterPro" id="IPR036390">
    <property type="entry name" value="WH_DNA-bd_sf"/>
</dbReference>
<dbReference type="Proteomes" id="UP000028534">
    <property type="component" value="Unassembled WGS sequence"/>
</dbReference>
<dbReference type="SUPFAM" id="SSF46785">
    <property type="entry name" value="Winged helix' DNA-binding domain"/>
    <property type="match status" value="1"/>
</dbReference>
<dbReference type="STRING" id="13690.AX777_25255"/>
<reference evidence="5 6" key="1">
    <citation type="submission" date="2014-03" db="EMBL/GenBank/DDBJ databases">
        <title>Genome sequence of Sphingobium yanoikuyae B1.</title>
        <authorList>
            <person name="Gan H.M."/>
            <person name="Gan H.Y."/>
            <person name="Savka M.A."/>
        </authorList>
    </citation>
    <scope>NUCLEOTIDE SEQUENCE [LARGE SCALE GENOMIC DNA]</scope>
    <source>
        <strain evidence="5 6">B1</strain>
    </source>
</reference>
<dbReference type="Gene3D" id="1.10.10.10">
    <property type="entry name" value="Winged helix-like DNA-binding domain superfamily/Winged helix DNA-binding domain"/>
    <property type="match status" value="1"/>
</dbReference>
<gene>
    <name evidence="5" type="ORF">CP98_04431</name>
</gene>
<dbReference type="PATRIC" id="fig|13690.10.peg.4563"/>
<dbReference type="eggNOG" id="COG1733">
    <property type="taxonomic scope" value="Bacteria"/>
</dbReference>
<dbReference type="PANTHER" id="PTHR33204:SF39">
    <property type="entry name" value="TRANSCRIPTIONAL REGULATORY PROTEIN"/>
    <property type="match status" value="1"/>
</dbReference>
<dbReference type="PANTHER" id="PTHR33204">
    <property type="entry name" value="TRANSCRIPTIONAL REGULATOR, MARR FAMILY"/>
    <property type="match status" value="1"/>
</dbReference>
<evidence type="ECO:0000313" key="6">
    <source>
        <dbReference type="Proteomes" id="UP000028534"/>
    </source>
</evidence>
<comment type="caution">
    <text evidence="5">The sequence shown here is derived from an EMBL/GenBank/DDBJ whole genome shotgun (WGS) entry which is preliminary data.</text>
</comment>
<keyword evidence="1" id="KW-0805">Transcription regulation</keyword>